<proteinExistence type="inferred from homology"/>
<accession>A0A4P5PKA9</accession>
<evidence type="ECO:0000313" key="13">
    <source>
        <dbReference type="Proteomes" id="UP000290567"/>
    </source>
</evidence>
<dbReference type="PANTHER" id="PTHR42917">
    <property type="entry name" value="2,4-DIENOYL-COA REDUCTASE"/>
    <property type="match status" value="1"/>
</dbReference>
<protein>
    <submittedName>
        <fullName evidence="12">NADH oxidase</fullName>
    </submittedName>
</protein>
<evidence type="ECO:0000256" key="1">
    <source>
        <dbReference type="ARBA" id="ARBA00001917"/>
    </source>
</evidence>
<dbReference type="GO" id="GO:0046872">
    <property type="term" value="F:metal ion binding"/>
    <property type="evidence" value="ECO:0007669"/>
    <property type="project" value="UniProtKB-KW"/>
</dbReference>
<keyword evidence="7" id="KW-0560">Oxidoreductase</keyword>
<evidence type="ECO:0000256" key="6">
    <source>
        <dbReference type="ARBA" id="ARBA00022723"/>
    </source>
</evidence>
<dbReference type="RefSeq" id="WP_146622220.1">
    <property type="nucleotide sequence ID" value="NZ_BJCC01000013.1"/>
</dbReference>
<dbReference type="AlphaFoldDB" id="A0A4P5PKA9"/>
<comment type="cofactor">
    <cofactor evidence="1">
        <name>FMN</name>
        <dbReference type="ChEBI" id="CHEBI:58210"/>
    </cofactor>
</comment>
<keyword evidence="9" id="KW-0411">Iron-sulfur</keyword>
<dbReference type="InterPro" id="IPR001155">
    <property type="entry name" value="OxRdtase_FMN_N"/>
</dbReference>
<feature type="domain" description="FAD/NAD(P)-binding" evidence="11">
    <location>
        <begin position="382"/>
        <end position="604"/>
    </location>
</feature>
<dbReference type="Pfam" id="PF07992">
    <property type="entry name" value="Pyr_redox_2"/>
    <property type="match status" value="1"/>
</dbReference>
<name>A0A4P5PKA9_9ENTE</name>
<comment type="similarity">
    <text evidence="3">In the N-terminal section; belongs to the NADH:flavin oxidoreductase/NADH oxidase family.</text>
</comment>
<dbReference type="OrthoDB" id="9772736at2"/>
<dbReference type="InterPro" id="IPR013785">
    <property type="entry name" value="Aldolase_TIM"/>
</dbReference>
<dbReference type="SUPFAM" id="SSF51905">
    <property type="entry name" value="FAD/NAD(P)-binding domain"/>
    <property type="match status" value="1"/>
</dbReference>
<dbReference type="Pfam" id="PF00724">
    <property type="entry name" value="Oxidored_FMN"/>
    <property type="match status" value="1"/>
</dbReference>
<evidence type="ECO:0000313" key="12">
    <source>
        <dbReference type="EMBL" id="GCF93773.1"/>
    </source>
</evidence>
<sequence>MFPTLFSPVTIRQLTLKNRAIMPAMGTKFPKDNQVTQQLIDFHIARVKGGSGLNMVEVTGVHAGSIPSHYLSLAEDRFLPGMRELTEAIHAHGGKAGVQLWQGSIAVAADPTSQVIVASDLPVSPEYTIPGASKELIVELIDCYKQAARRAVEANFDCVEIHLGHNYILHSFLSGGINRRTDEYGGSLENRARFPLAVIEAVRSAIPDTMPLFMRIDAHDDYLENGLTIEEVIQFVKWAKDCGVDVADVSRGNIMTSGLKYEVPPIDIPFAFNIDNAARIKEETGIITMGVGRVNYPDLAEEILAEGKVDLIGIGRAQLSDPDFLNKAQAGRLEDIVYCVGCNQGCYDACERADIPHITCLRNPAVGKERAYQLVPTNDAKKIVVAGGGMAGMEVSMTLQERGFDVTLCEASDRLGGQFLLAGMAPRKQEMREAAELKGKQIQRAGVNVRLDTPVTEALLKELRPEIVINAVGAQPLMPKIPGIEKEHVYNYVDILQNKPQLAGKTIVIGGGLVGLEVAETVAETGGDVTVIEMTDAVGKDLGSTRKITVMEQLYIDKVTTMTETTCIRITDEGVQVLKDGEERVLSCDHVVVAIGSQSRDFKAIEQYCEANGLPYYVIGDALQPRRALEATAEGAELARSIS</sequence>
<dbReference type="Gene3D" id="3.40.50.720">
    <property type="entry name" value="NAD(P)-binding Rossmann-like Domain"/>
    <property type="match status" value="1"/>
</dbReference>
<dbReference type="Proteomes" id="UP000290567">
    <property type="component" value="Unassembled WGS sequence"/>
</dbReference>
<evidence type="ECO:0000259" key="10">
    <source>
        <dbReference type="Pfam" id="PF00724"/>
    </source>
</evidence>
<comment type="caution">
    <text evidence="12">The sequence shown here is derived from an EMBL/GenBank/DDBJ whole genome shotgun (WGS) entry which is preliminary data.</text>
</comment>
<evidence type="ECO:0000256" key="8">
    <source>
        <dbReference type="ARBA" id="ARBA00023004"/>
    </source>
</evidence>
<dbReference type="SUPFAM" id="SSF51395">
    <property type="entry name" value="FMN-linked oxidoreductases"/>
    <property type="match status" value="1"/>
</dbReference>
<evidence type="ECO:0000256" key="7">
    <source>
        <dbReference type="ARBA" id="ARBA00023002"/>
    </source>
</evidence>
<keyword evidence="8" id="KW-0408">Iron</keyword>
<evidence type="ECO:0000256" key="4">
    <source>
        <dbReference type="ARBA" id="ARBA00022630"/>
    </source>
</evidence>
<reference evidence="13" key="1">
    <citation type="submission" date="2019-02" db="EMBL/GenBank/DDBJ databases">
        <title>Draft genome sequence of Enterococcus sp. Gos25-1.</title>
        <authorList>
            <person name="Tanaka N."/>
            <person name="Shiwa Y."/>
            <person name="Fujita N."/>
        </authorList>
    </citation>
    <scope>NUCLEOTIDE SEQUENCE [LARGE SCALE GENOMIC DNA]</scope>
    <source>
        <strain evidence="13">Gos25-1</strain>
    </source>
</reference>
<keyword evidence="13" id="KW-1185">Reference proteome</keyword>
<evidence type="ECO:0000256" key="2">
    <source>
        <dbReference type="ARBA" id="ARBA00001966"/>
    </source>
</evidence>
<dbReference type="InterPro" id="IPR036188">
    <property type="entry name" value="FAD/NAD-bd_sf"/>
</dbReference>
<dbReference type="InterPro" id="IPR051793">
    <property type="entry name" value="NADH:flavin_oxidoreductase"/>
</dbReference>
<feature type="domain" description="NADH:flavin oxidoreductase/NADH oxidase N-terminal" evidence="10">
    <location>
        <begin position="5"/>
        <end position="332"/>
    </location>
</feature>
<dbReference type="InterPro" id="IPR023753">
    <property type="entry name" value="FAD/NAD-binding_dom"/>
</dbReference>
<keyword evidence="5" id="KW-0288">FMN</keyword>
<evidence type="ECO:0000256" key="5">
    <source>
        <dbReference type="ARBA" id="ARBA00022643"/>
    </source>
</evidence>
<evidence type="ECO:0000256" key="3">
    <source>
        <dbReference type="ARBA" id="ARBA00011048"/>
    </source>
</evidence>
<organism evidence="12 13">
    <name type="scientific">Enterococcus florum</name>
    <dbReference type="NCBI Taxonomy" id="2480627"/>
    <lineage>
        <taxon>Bacteria</taxon>
        <taxon>Bacillati</taxon>
        <taxon>Bacillota</taxon>
        <taxon>Bacilli</taxon>
        <taxon>Lactobacillales</taxon>
        <taxon>Enterococcaceae</taxon>
        <taxon>Enterococcus</taxon>
    </lineage>
</organism>
<dbReference type="PRINTS" id="PR00368">
    <property type="entry name" value="FADPNR"/>
</dbReference>
<gene>
    <name evidence="12" type="ORF">NRIC_16640</name>
</gene>
<evidence type="ECO:0000259" key="11">
    <source>
        <dbReference type="Pfam" id="PF07992"/>
    </source>
</evidence>
<dbReference type="EMBL" id="BJCC01000013">
    <property type="protein sequence ID" value="GCF93773.1"/>
    <property type="molecule type" value="Genomic_DNA"/>
</dbReference>
<dbReference type="CDD" id="cd02803">
    <property type="entry name" value="OYE_like_FMN_family"/>
    <property type="match status" value="1"/>
</dbReference>
<evidence type="ECO:0000256" key="9">
    <source>
        <dbReference type="ARBA" id="ARBA00023014"/>
    </source>
</evidence>
<comment type="cofactor">
    <cofactor evidence="2">
        <name>[4Fe-4S] cluster</name>
        <dbReference type="ChEBI" id="CHEBI:49883"/>
    </cofactor>
</comment>
<dbReference type="GO" id="GO:0016491">
    <property type="term" value="F:oxidoreductase activity"/>
    <property type="evidence" value="ECO:0007669"/>
    <property type="project" value="UniProtKB-KW"/>
</dbReference>
<dbReference type="Gene3D" id="3.50.50.60">
    <property type="entry name" value="FAD/NAD(P)-binding domain"/>
    <property type="match status" value="1"/>
</dbReference>
<keyword evidence="6" id="KW-0479">Metal-binding</keyword>
<keyword evidence="4" id="KW-0285">Flavoprotein</keyword>
<dbReference type="Gene3D" id="3.20.20.70">
    <property type="entry name" value="Aldolase class I"/>
    <property type="match status" value="1"/>
</dbReference>
<dbReference type="GO" id="GO:0051536">
    <property type="term" value="F:iron-sulfur cluster binding"/>
    <property type="evidence" value="ECO:0007669"/>
    <property type="project" value="UniProtKB-KW"/>
</dbReference>
<dbReference type="GO" id="GO:0010181">
    <property type="term" value="F:FMN binding"/>
    <property type="evidence" value="ECO:0007669"/>
    <property type="project" value="InterPro"/>
</dbReference>
<dbReference type="PANTHER" id="PTHR42917:SF2">
    <property type="entry name" value="2,4-DIENOYL-COA REDUCTASE [(2E)-ENOYL-COA-PRODUCING]"/>
    <property type="match status" value="1"/>
</dbReference>